<comment type="caution">
    <text evidence="1">The sequence shown here is derived from an EMBL/GenBank/DDBJ whole genome shotgun (WGS) entry which is preliminary data.</text>
</comment>
<protein>
    <submittedName>
        <fullName evidence="1">Uncharacterized protein</fullName>
    </submittedName>
</protein>
<reference evidence="1 2" key="1">
    <citation type="journal article" date="2018" name="Sci. Rep.">
        <title>Genomic signatures of local adaptation to the degree of environmental predictability in rotifers.</title>
        <authorList>
            <person name="Franch-Gras L."/>
            <person name="Hahn C."/>
            <person name="Garcia-Roger E.M."/>
            <person name="Carmona M.J."/>
            <person name="Serra M."/>
            <person name="Gomez A."/>
        </authorList>
    </citation>
    <scope>NUCLEOTIDE SEQUENCE [LARGE SCALE GENOMIC DNA]</scope>
    <source>
        <strain evidence="1">HYR1</strain>
    </source>
</reference>
<proteinExistence type="predicted"/>
<evidence type="ECO:0000313" key="1">
    <source>
        <dbReference type="EMBL" id="RMZ97029.1"/>
    </source>
</evidence>
<keyword evidence="2" id="KW-1185">Reference proteome</keyword>
<gene>
    <name evidence="1" type="ORF">BpHYR1_022891</name>
</gene>
<dbReference type="AlphaFoldDB" id="A0A3M7PDG1"/>
<organism evidence="1 2">
    <name type="scientific">Brachionus plicatilis</name>
    <name type="common">Marine rotifer</name>
    <name type="synonym">Brachionus muelleri</name>
    <dbReference type="NCBI Taxonomy" id="10195"/>
    <lineage>
        <taxon>Eukaryota</taxon>
        <taxon>Metazoa</taxon>
        <taxon>Spiralia</taxon>
        <taxon>Gnathifera</taxon>
        <taxon>Rotifera</taxon>
        <taxon>Eurotatoria</taxon>
        <taxon>Monogononta</taxon>
        <taxon>Pseudotrocha</taxon>
        <taxon>Ploima</taxon>
        <taxon>Brachionidae</taxon>
        <taxon>Brachionus</taxon>
    </lineage>
</organism>
<dbReference type="EMBL" id="REGN01011681">
    <property type="protein sequence ID" value="RMZ97029.1"/>
    <property type="molecule type" value="Genomic_DNA"/>
</dbReference>
<accession>A0A3M7PDG1</accession>
<dbReference type="Proteomes" id="UP000276133">
    <property type="component" value="Unassembled WGS sequence"/>
</dbReference>
<name>A0A3M7PDG1_BRAPC</name>
<sequence length="76" mass="8800">MHKIDFFEAKYRLIDIFREKSQLKLITITPSLVQHTGMHSSLIFKDLSYNGCTNEMNHFLSLMCQSLSSEGPKHVL</sequence>
<evidence type="ECO:0000313" key="2">
    <source>
        <dbReference type="Proteomes" id="UP000276133"/>
    </source>
</evidence>